<comment type="similarity">
    <text evidence="1 6 7">Belongs to the bacterial ribosomal protein bL21 family.</text>
</comment>
<comment type="caution">
    <text evidence="10">The sequence shown here is derived from an EMBL/GenBank/DDBJ whole genome shotgun (WGS) entry which is preliminary data.</text>
</comment>
<evidence type="ECO:0000256" key="8">
    <source>
        <dbReference type="SAM" id="MobiDB-lite"/>
    </source>
</evidence>
<dbReference type="InterPro" id="IPR011112">
    <property type="entry name" value="Rho-like_N"/>
</dbReference>
<gene>
    <name evidence="6 10" type="primary">rplU</name>
    <name evidence="10" type="ORF">U6A24_19010</name>
</gene>
<keyword evidence="11" id="KW-1185">Reference proteome</keyword>
<dbReference type="Gene3D" id="1.10.720.30">
    <property type="entry name" value="SAP domain"/>
    <property type="match status" value="1"/>
</dbReference>
<dbReference type="Pfam" id="PF00829">
    <property type="entry name" value="Ribosomal_L21p"/>
    <property type="match status" value="1"/>
</dbReference>
<dbReference type="InterPro" id="IPR036361">
    <property type="entry name" value="SAP_dom_sf"/>
</dbReference>
<dbReference type="PANTHER" id="PTHR21349:SF0">
    <property type="entry name" value="LARGE RIBOSOMAL SUBUNIT PROTEIN BL21M"/>
    <property type="match status" value="1"/>
</dbReference>
<evidence type="ECO:0000256" key="1">
    <source>
        <dbReference type="ARBA" id="ARBA00008563"/>
    </source>
</evidence>
<dbReference type="NCBIfam" id="TIGR00061">
    <property type="entry name" value="L21"/>
    <property type="match status" value="1"/>
</dbReference>
<dbReference type="SMART" id="SM00959">
    <property type="entry name" value="Rho_N"/>
    <property type="match status" value="1"/>
</dbReference>
<evidence type="ECO:0000256" key="6">
    <source>
        <dbReference type="HAMAP-Rule" id="MF_01363"/>
    </source>
</evidence>
<keyword evidence="3 6" id="KW-0694">RNA-binding</keyword>
<name>A0ABU6A0A0_9FLAO</name>
<feature type="region of interest" description="Disordered" evidence="8">
    <location>
        <begin position="120"/>
        <end position="152"/>
    </location>
</feature>
<protein>
    <recommendedName>
        <fullName evidence="6">Large ribosomal subunit protein bL21</fullName>
    </recommendedName>
</protein>
<dbReference type="PANTHER" id="PTHR21349">
    <property type="entry name" value="50S RIBOSOMAL PROTEIN L21"/>
    <property type="match status" value="1"/>
</dbReference>
<dbReference type="SUPFAM" id="SSF68912">
    <property type="entry name" value="Rho N-terminal domain-like"/>
    <property type="match status" value="1"/>
</dbReference>
<dbReference type="PROSITE" id="PS01169">
    <property type="entry name" value="RIBOSOMAL_L21"/>
    <property type="match status" value="1"/>
</dbReference>
<dbReference type="InterPro" id="IPR001787">
    <property type="entry name" value="Ribosomal_bL21"/>
</dbReference>
<keyword evidence="4 6" id="KW-0689">Ribosomal protein</keyword>
<reference evidence="10 11" key="1">
    <citation type="journal article" date="2013" name="Int. J. Syst. Evol. Microbiol.">
        <title>Aquimarina gracilis sp. nov., isolated from the gut microflora of a mussel, Mytilus coruscus, and emended description of Aquimarina spongiae.</title>
        <authorList>
            <person name="Park S.C."/>
            <person name="Choe H.N."/>
            <person name="Baik K.S."/>
            <person name="Seong C.N."/>
        </authorList>
    </citation>
    <scope>NUCLEOTIDE SEQUENCE [LARGE SCALE GENOMIC DNA]</scope>
    <source>
        <strain evidence="10 11">PSC32</strain>
    </source>
</reference>
<evidence type="ECO:0000256" key="4">
    <source>
        <dbReference type="ARBA" id="ARBA00022980"/>
    </source>
</evidence>
<dbReference type="InterPro" id="IPR036164">
    <property type="entry name" value="bL21-like_sf"/>
</dbReference>
<dbReference type="RefSeq" id="WP_324181598.1">
    <property type="nucleotide sequence ID" value="NZ_BAABAW010000014.1"/>
</dbReference>
<dbReference type="HAMAP" id="MF_01363">
    <property type="entry name" value="Ribosomal_bL21"/>
    <property type="match status" value="1"/>
</dbReference>
<dbReference type="InterPro" id="IPR036269">
    <property type="entry name" value="Rho_N_sf"/>
</dbReference>
<evidence type="ECO:0000256" key="2">
    <source>
        <dbReference type="ARBA" id="ARBA00022730"/>
    </source>
</evidence>
<dbReference type="EMBL" id="JAYKLX010000009">
    <property type="protein sequence ID" value="MEB3347574.1"/>
    <property type="molecule type" value="Genomic_DNA"/>
</dbReference>
<keyword evidence="5 6" id="KW-0687">Ribonucleoprotein</keyword>
<keyword evidence="2 6" id="KW-0699">rRNA-binding</keyword>
<evidence type="ECO:0000256" key="5">
    <source>
        <dbReference type="ARBA" id="ARBA00023274"/>
    </source>
</evidence>
<accession>A0ABU6A0A0</accession>
<comment type="subunit">
    <text evidence="6">Part of the 50S ribosomal subunit. Contacts protein L20.</text>
</comment>
<evidence type="ECO:0000256" key="3">
    <source>
        <dbReference type="ARBA" id="ARBA00022884"/>
    </source>
</evidence>
<proteinExistence type="inferred from homology"/>
<evidence type="ECO:0000313" key="11">
    <source>
        <dbReference type="Proteomes" id="UP001327027"/>
    </source>
</evidence>
<sequence>MYAIVEIAGQQFKVAKDQKVFVHRLAGEEGDKVSFDKVLLAADGDKVTLGAPAIDGAQVGAKITRHLKGDKVIVFKKKRRKGYRVKNGHRQALTEIVIESIVTSGAKKAAPKAKAVPKAKAEKEVKAAPKAETKAAPKKEAAKPKAKAEDLSAKTVAELKEMAKAAGISGISSMKKAELIEALQGK</sequence>
<dbReference type="Pfam" id="PF07498">
    <property type="entry name" value="Rho_N"/>
    <property type="match status" value="1"/>
</dbReference>
<dbReference type="GO" id="GO:0005840">
    <property type="term" value="C:ribosome"/>
    <property type="evidence" value="ECO:0007669"/>
    <property type="project" value="UniProtKB-KW"/>
</dbReference>
<evidence type="ECO:0000256" key="7">
    <source>
        <dbReference type="RuleBase" id="RU000562"/>
    </source>
</evidence>
<feature type="domain" description="Rho termination factor-like N-terminal" evidence="9">
    <location>
        <begin position="150"/>
        <end position="186"/>
    </location>
</feature>
<comment type="function">
    <text evidence="6 7">This protein binds to 23S rRNA in the presence of protein L20.</text>
</comment>
<dbReference type="SUPFAM" id="SSF141091">
    <property type="entry name" value="L21p-like"/>
    <property type="match status" value="1"/>
</dbReference>
<organism evidence="10 11">
    <name type="scientific">Aquimarina gracilis</name>
    <dbReference type="NCBI Taxonomy" id="874422"/>
    <lineage>
        <taxon>Bacteria</taxon>
        <taxon>Pseudomonadati</taxon>
        <taxon>Bacteroidota</taxon>
        <taxon>Flavobacteriia</taxon>
        <taxon>Flavobacteriales</taxon>
        <taxon>Flavobacteriaceae</taxon>
        <taxon>Aquimarina</taxon>
    </lineage>
</organism>
<evidence type="ECO:0000259" key="9">
    <source>
        <dbReference type="SMART" id="SM00959"/>
    </source>
</evidence>
<dbReference type="InterPro" id="IPR018258">
    <property type="entry name" value="Ribosomal_bL21_CS"/>
</dbReference>
<dbReference type="Proteomes" id="UP001327027">
    <property type="component" value="Unassembled WGS sequence"/>
</dbReference>
<evidence type="ECO:0000313" key="10">
    <source>
        <dbReference type="EMBL" id="MEB3347574.1"/>
    </source>
</evidence>
<dbReference type="InterPro" id="IPR028909">
    <property type="entry name" value="bL21-like"/>
</dbReference>